<feature type="region of interest" description="Disordered" evidence="1">
    <location>
        <begin position="1"/>
        <end position="56"/>
    </location>
</feature>
<dbReference type="AlphaFoldDB" id="A0A9W4SIY5"/>
<evidence type="ECO:0000256" key="1">
    <source>
        <dbReference type="SAM" id="MobiDB-lite"/>
    </source>
</evidence>
<protein>
    <submittedName>
        <fullName evidence="3">4800_t:CDS:1</fullName>
    </submittedName>
</protein>
<evidence type="ECO:0000313" key="4">
    <source>
        <dbReference type="Proteomes" id="UP001153678"/>
    </source>
</evidence>
<accession>A0A9W4SIY5</accession>
<feature type="region of interest" description="Disordered" evidence="1">
    <location>
        <begin position="105"/>
        <end position="139"/>
    </location>
</feature>
<gene>
    <name evidence="3" type="ORF">FWILDA_LOCUS4741</name>
</gene>
<feature type="compositionally biased region" description="Basic residues" evidence="1">
    <location>
        <begin position="111"/>
        <end position="122"/>
    </location>
</feature>
<sequence length="520" mass="58474">MGTLERPFSSIPSYSQNDSHLSKSQQSSAPTFYESRNDQGLFGHPHIYPPTYPPNRVRISIDTKSMINSGLGSDDSSGTKRVNKTHVPSACVNCKRAHLACDDSNSLPPRHQLHQPNQHRHQPSYDAKSPKIISPPTQPRPIQRPQPIIHSQEHSPIITMFLTVDNVACARVSEECLGIMGYYPLELLHQSLYRYVHAQDIERVQKMISLLYEDANRFCQASQYSSSNNNPVTTKDSRFSQISPEHLQYPAISGPINDVSDMIHMRQRIGQYDLYDVRMWFGGGLGADLARKETWNELYIVGRFTRVKLGTCLTNEGSNYVQPRNSVVGGFSTSNSSQSNIPIDPELLNMHHNHNGSSGSSLGVGRSGLISPVLSPRIPEIVSPPLYNDYNYNHKKLRPIHPHNLYDHYSQDHRSQDHRNVSETFAPTYSRTNQTIPRHEHLYSPSSSMSIYSPSGSQSSSSFERRSSAFNTSDSFPKFQNDERVKDVIVSSIPRASSSRASTVREECTSTRMSVNSLLC</sequence>
<proteinExistence type="predicted"/>
<dbReference type="CDD" id="cd00130">
    <property type="entry name" value="PAS"/>
    <property type="match status" value="1"/>
</dbReference>
<dbReference type="Proteomes" id="UP001153678">
    <property type="component" value="Unassembled WGS sequence"/>
</dbReference>
<feature type="compositionally biased region" description="Low complexity" evidence="1">
    <location>
        <begin position="444"/>
        <end position="462"/>
    </location>
</feature>
<name>A0A9W4SIY5_9GLOM</name>
<dbReference type="OrthoDB" id="1555531at2759"/>
<dbReference type="PROSITE" id="PS50112">
    <property type="entry name" value="PAS"/>
    <property type="match status" value="1"/>
</dbReference>
<dbReference type="Gene3D" id="3.30.450.20">
    <property type="entry name" value="PAS domain"/>
    <property type="match status" value="1"/>
</dbReference>
<comment type="caution">
    <text evidence="3">The sequence shown here is derived from an EMBL/GenBank/DDBJ whole genome shotgun (WGS) entry which is preliminary data.</text>
</comment>
<keyword evidence="4" id="KW-1185">Reference proteome</keyword>
<dbReference type="EMBL" id="CAMKVN010000739">
    <property type="protein sequence ID" value="CAI2170765.1"/>
    <property type="molecule type" value="Genomic_DNA"/>
</dbReference>
<evidence type="ECO:0000259" key="2">
    <source>
        <dbReference type="PROSITE" id="PS50112"/>
    </source>
</evidence>
<feature type="domain" description="PAS" evidence="2">
    <location>
        <begin position="172"/>
        <end position="215"/>
    </location>
</feature>
<organism evidence="3 4">
    <name type="scientific">Funneliformis geosporum</name>
    <dbReference type="NCBI Taxonomy" id="1117311"/>
    <lineage>
        <taxon>Eukaryota</taxon>
        <taxon>Fungi</taxon>
        <taxon>Fungi incertae sedis</taxon>
        <taxon>Mucoromycota</taxon>
        <taxon>Glomeromycotina</taxon>
        <taxon>Glomeromycetes</taxon>
        <taxon>Glomerales</taxon>
        <taxon>Glomeraceae</taxon>
        <taxon>Funneliformis</taxon>
    </lineage>
</organism>
<reference evidence="3" key="1">
    <citation type="submission" date="2022-08" db="EMBL/GenBank/DDBJ databases">
        <authorList>
            <person name="Kallberg Y."/>
            <person name="Tangrot J."/>
            <person name="Rosling A."/>
        </authorList>
    </citation>
    <scope>NUCLEOTIDE SEQUENCE</scope>
    <source>
        <strain evidence="3">Wild A</strain>
    </source>
</reference>
<feature type="region of interest" description="Disordered" evidence="1">
    <location>
        <begin position="440"/>
        <end position="477"/>
    </location>
</feature>
<feature type="compositionally biased region" description="Polar residues" evidence="1">
    <location>
        <begin position="10"/>
        <end position="30"/>
    </location>
</feature>
<dbReference type="InterPro" id="IPR000014">
    <property type="entry name" value="PAS"/>
</dbReference>
<evidence type="ECO:0000313" key="3">
    <source>
        <dbReference type="EMBL" id="CAI2170765.1"/>
    </source>
</evidence>